<protein>
    <recommendedName>
        <fullName evidence="4">Transmembrane protein</fullName>
    </recommendedName>
</protein>
<comment type="caution">
    <text evidence="2">The sequence shown here is derived from an EMBL/GenBank/DDBJ whole genome shotgun (WGS) entry which is preliminary data.</text>
</comment>
<dbReference type="Proteomes" id="UP000093336">
    <property type="component" value="Unassembled WGS sequence"/>
</dbReference>
<gene>
    <name evidence="2" type="ORF">A8135_04655</name>
</gene>
<evidence type="ECO:0000313" key="2">
    <source>
        <dbReference type="EMBL" id="OCH96935.1"/>
    </source>
</evidence>
<evidence type="ECO:0000256" key="1">
    <source>
        <dbReference type="SAM" id="Phobius"/>
    </source>
</evidence>
<feature type="transmembrane region" description="Helical" evidence="1">
    <location>
        <begin position="30"/>
        <end position="48"/>
    </location>
</feature>
<evidence type="ECO:0008006" key="4">
    <source>
        <dbReference type="Google" id="ProtNLM"/>
    </source>
</evidence>
<keyword evidence="1" id="KW-0472">Membrane</keyword>
<sequence length="105" mass="11555">MATIQTSAGGDVTFTELINQYEGQIVTLQYLLMLINALLHVLFAGAVARDAGNLYQLGQRPALVSAATWAFATLLGGVITATIYWFIHHSTLTRPTIREDAYERK</sequence>
<feature type="transmembrane region" description="Helical" evidence="1">
    <location>
        <begin position="68"/>
        <end position="87"/>
    </location>
</feature>
<keyword evidence="1" id="KW-0812">Transmembrane</keyword>
<accession>A0ABX2XYD9</accession>
<keyword evidence="1" id="KW-1133">Transmembrane helix</keyword>
<keyword evidence="3" id="KW-1185">Reference proteome</keyword>
<reference evidence="2 3" key="1">
    <citation type="submission" date="2016-05" db="EMBL/GenBank/DDBJ databases">
        <authorList>
            <person name="Prochazka B."/>
            <person name="Indra A."/>
            <person name="Hasenberger P."/>
            <person name="Blaschitz M."/>
            <person name="Wagner L."/>
            <person name="Wewalka G."/>
            <person name="Sorschag S."/>
            <person name="Schmid D."/>
            <person name="Ruppitsch W."/>
        </authorList>
    </citation>
    <scope>NUCLEOTIDE SEQUENCE [LARGE SCALE GENOMIC DNA]</scope>
    <source>
        <strain evidence="2 3">974010_12</strain>
    </source>
</reference>
<dbReference type="EMBL" id="LYOZ01000052">
    <property type="protein sequence ID" value="OCH96935.1"/>
    <property type="molecule type" value="Genomic_DNA"/>
</dbReference>
<name>A0ABX2XYD9_9GAMM</name>
<evidence type="ECO:0000313" key="3">
    <source>
        <dbReference type="Proteomes" id="UP000093336"/>
    </source>
</evidence>
<organism evidence="2 3">
    <name type="scientific">Legionella jamestowniensis</name>
    <dbReference type="NCBI Taxonomy" id="455"/>
    <lineage>
        <taxon>Bacteria</taxon>
        <taxon>Pseudomonadati</taxon>
        <taxon>Pseudomonadota</taxon>
        <taxon>Gammaproteobacteria</taxon>
        <taxon>Legionellales</taxon>
        <taxon>Legionellaceae</taxon>
        <taxon>Legionella</taxon>
    </lineage>
</organism>
<proteinExistence type="predicted"/>